<accession>A0A3M8WIF6</accession>
<sequence length="97" mass="10692">MSDDRRTWFGAYLARLRRATDRSQRQLAERLCALSGLDSVTRHEISRWERGARVPDAWLPVLAQALGVAVGELERAAAYARGERDTVPGGPSASLAE</sequence>
<dbReference type="Gene3D" id="1.10.260.40">
    <property type="entry name" value="lambda repressor-like DNA-binding domains"/>
    <property type="match status" value="1"/>
</dbReference>
<evidence type="ECO:0000313" key="2">
    <source>
        <dbReference type="EMBL" id="RNG27803.1"/>
    </source>
</evidence>
<gene>
    <name evidence="2" type="ORF">EEJ42_12830</name>
</gene>
<organism evidence="2 3">
    <name type="scientific">Streptomyces botrytidirepellens</name>
    <dbReference type="NCBI Taxonomy" id="2486417"/>
    <lineage>
        <taxon>Bacteria</taxon>
        <taxon>Bacillati</taxon>
        <taxon>Actinomycetota</taxon>
        <taxon>Actinomycetes</taxon>
        <taxon>Kitasatosporales</taxon>
        <taxon>Streptomycetaceae</taxon>
        <taxon>Streptomyces</taxon>
    </lineage>
</organism>
<evidence type="ECO:0000259" key="1">
    <source>
        <dbReference type="PROSITE" id="PS50943"/>
    </source>
</evidence>
<dbReference type="RefSeq" id="WP_148081931.1">
    <property type="nucleotide sequence ID" value="NZ_RIBZ01000169.1"/>
</dbReference>
<dbReference type="SUPFAM" id="SSF47413">
    <property type="entry name" value="lambda repressor-like DNA-binding domains"/>
    <property type="match status" value="1"/>
</dbReference>
<dbReference type="Pfam" id="PF13560">
    <property type="entry name" value="HTH_31"/>
    <property type="match status" value="1"/>
</dbReference>
<comment type="caution">
    <text evidence="2">The sequence shown here is derived from an EMBL/GenBank/DDBJ whole genome shotgun (WGS) entry which is preliminary data.</text>
</comment>
<dbReference type="AlphaFoldDB" id="A0A3M8WIF6"/>
<dbReference type="InterPro" id="IPR001387">
    <property type="entry name" value="Cro/C1-type_HTH"/>
</dbReference>
<name>A0A3M8WIF6_9ACTN</name>
<feature type="domain" description="HTH cro/C1-type" evidence="1">
    <location>
        <begin position="13"/>
        <end position="73"/>
    </location>
</feature>
<protein>
    <submittedName>
        <fullName evidence="2">XRE family transcriptional regulator</fullName>
    </submittedName>
</protein>
<evidence type="ECO:0000313" key="3">
    <source>
        <dbReference type="Proteomes" id="UP000275401"/>
    </source>
</evidence>
<keyword evidence="3" id="KW-1185">Reference proteome</keyword>
<dbReference type="GO" id="GO:0003677">
    <property type="term" value="F:DNA binding"/>
    <property type="evidence" value="ECO:0007669"/>
    <property type="project" value="InterPro"/>
</dbReference>
<reference evidence="2 3" key="1">
    <citation type="submission" date="2018-11" db="EMBL/GenBank/DDBJ databases">
        <title>The Potential of Streptomyces as Biocontrol Agents against the Tomato grey mould, Botrytis cinerea (Gray mold) Frontiers in Microbiology.</title>
        <authorList>
            <person name="Li D."/>
        </authorList>
    </citation>
    <scope>NUCLEOTIDE SEQUENCE [LARGE SCALE GENOMIC DNA]</scope>
    <source>
        <strain evidence="2 3">NEAU-LD23</strain>
    </source>
</reference>
<proteinExistence type="predicted"/>
<feature type="non-terminal residue" evidence="2">
    <location>
        <position position="97"/>
    </location>
</feature>
<dbReference type="InterPro" id="IPR010982">
    <property type="entry name" value="Lambda_DNA-bd_dom_sf"/>
</dbReference>
<dbReference type="PROSITE" id="PS50943">
    <property type="entry name" value="HTH_CROC1"/>
    <property type="match status" value="1"/>
</dbReference>
<dbReference type="CDD" id="cd00093">
    <property type="entry name" value="HTH_XRE"/>
    <property type="match status" value="1"/>
</dbReference>
<dbReference type="EMBL" id="RIBZ01000169">
    <property type="protein sequence ID" value="RNG27803.1"/>
    <property type="molecule type" value="Genomic_DNA"/>
</dbReference>
<dbReference type="Proteomes" id="UP000275401">
    <property type="component" value="Unassembled WGS sequence"/>
</dbReference>